<comment type="caution">
    <text evidence="2">The sequence shown here is derived from an EMBL/GenBank/DDBJ whole genome shotgun (WGS) entry which is preliminary data.</text>
</comment>
<evidence type="ECO:0000256" key="1">
    <source>
        <dbReference type="SAM" id="Phobius"/>
    </source>
</evidence>
<proteinExistence type="predicted"/>
<organism evidence="2 3">
    <name type="scientific">Ornithinibacillus massiliensis</name>
    <dbReference type="NCBI Taxonomy" id="1944633"/>
    <lineage>
        <taxon>Bacteria</taxon>
        <taxon>Bacillati</taxon>
        <taxon>Bacillota</taxon>
        <taxon>Bacilli</taxon>
        <taxon>Bacillales</taxon>
        <taxon>Bacillaceae</taxon>
        <taxon>Ornithinibacillus</taxon>
    </lineage>
</organism>
<accession>A0ABS5MHG1</accession>
<reference evidence="2 3" key="1">
    <citation type="submission" date="2021-05" db="EMBL/GenBank/DDBJ databases">
        <title>Ornithinibacillus massiliensis sp. nov.</title>
        <authorList>
            <person name="Iwaza R."/>
            <person name="Lagier J.-C."/>
            <person name="Raoult D."/>
        </authorList>
    </citation>
    <scope>NUCLEOTIDE SEQUENCE [LARGE SCALE GENOMIC DNA]</scope>
    <source>
        <strain evidence="2 3">Marseille-P3601</strain>
    </source>
</reference>
<evidence type="ECO:0008006" key="4">
    <source>
        <dbReference type="Google" id="ProtNLM"/>
    </source>
</evidence>
<dbReference type="RefSeq" id="WP_211742388.1">
    <property type="nucleotide sequence ID" value="NZ_JAGXBY010000006.1"/>
</dbReference>
<keyword evidence="1" id="KW-1133">Transmembrane helix</keyword>
<dbReference type="Proteomes" id="UP000681870">
    <property type="component" value="Unassembled WGS sequence"/>
</dbReference>
<dbReference type="EMBL" id="JAGXBY010000006">
    <property type="protein sequence ID" value="MBS3681575.1"/>
    <property type="molecule type" value="Genomic_DNA"/>
</dbReference>
<protein>
    <recommendedName>
        <fullName evidence="4">DUF3006 domain-containing protein</fullName>
    </recommendedName>
</protein>
<evidence type="ECO:0000313" key="2">
    <source>
        <dbReference type="EMBL" id="MBS3681575.1"/>
    </source>
</evidence>
<keyword evidence="1" id="KW-0472">Membrane</keyword>
<evidence type="ECO:0000313" key="3">
    <source>
        <dbReference type="Proteomes" id="UP000681870"/>
    </source>
</evidence>
<gene>
    <name evidence="2" type="ORF">KGF86_15375</name>
</gene>
<name>A0ABS5MHG1_9BACI</name>
<keyword evidence="3" id="KW-1185">Reference proteome</keyword>
<sequence length="119" mass="13648">MVKCKVIRVLLLFLLIGKVLLIIIFVERLVMEAFSQPAEEKVHVAGVVDRIEDGEIVVILVEESKLELMVEMSAFDIALIPHVWLDIAFSKGKIVDIAIDWKRTNRERNRVNGLLEKLR</sequence>
<keyword evidence="1" id="KW-0812">Transmembrane</keyword>
<feature type="transmembrane region" description="Helical" evidence="1">
    <location>
        <begin position="6"/>
        <end position="26"/>
    </location>
</feature>